<dbReference type="PANTHER" id="PTHR12993">
    <property type="entry name" value="N-ACETYLGLUCOSAMINYL-PHOSPHATIDYLINOSITOL DE-N-ACETYLASE-RELATED"/>
    <property type="match status" value="1"/>
</dbReference>
<dbReference type="EMBL" id="MHNN01000003">
    <property type="protein sequence ID" value="OGZ47218.1"/>
    <property type="molecule type" value="Genomic_DNA"/>
</dbReference>
<sequence>MNNGTILVFGAHPDDVEIGMGGTIKKLSEKHKVITCIASLPNKTQTRKKETASAAQILGVETVRHLALSPHTFGFNRETIKKIDALIETYRPQNVFTHWIGDSHQDHTYLTQCVFAAARHNHFNVLMYEQAIPGGITHTTFRPQLFVDISFQLEDKIKSILAHKTQHKKYGDGWIQGVRGRAMHRGYQIKTVAAEAFEIVKIKEDLRLL</sequence>
<proteinExistence type="predicted"/>
<evidence type="ECO:0008006" key="3">
    <source>
        <dbReference type="Google" id="ProtNLM"/>
    </source>
</evidence>
<dbReference type="SUPFAM" id="SSF102588">
    <property type="entry name" value="LmbE-like"/>
    <property type="match status" value="1"/>
</dbReference>
<dbReference type="InterPro" id="IPR003737">
    <property type="entry name" value="GlcNAc_PI_deacetylase-related"/>
</dbReference>
<dbReference type="Gene3D" id="3.40.50.10320">
    <property type="entry name" value="LmbE-like"/>
    <property type="match status" value="1"/>
</dbReference>
<accession>A0A1G2GBE0</accession>
<organism evidence="1 2">
    <name type="scientific">Candidatus Ryanbacteria bacterium RIFCSPHIGHO2_02_FULL_45_13b</name>
    <dbReference type="NCBI Taxonomy" id="1802117"/>
    <lineage>
        <taxon>Bacteria</taxon>
        <taxon>Candidatus Ryaniibacteriota</taxon>
    </lineage>
</organism>
<dbReference type="Proteomes" id="UP000176576">
    <property type="component" value="Unassembled WGS sequence"/>
</dbReference>
<name>A0A1G2GBE0_9BACT</name>
<evidence type="ECO:0000313" key="1">
    <source>
        <dbReference type="EMBL" id="OGZ47218.1"/>
    </source>
</evidence>
<dbReference type="PANTHER" id="PTHR12993:SF30">
    <property type="entry name" value="N-ACETYL-ALPHA-D-GLUCOSAMINYL L-MALATE DEACETYLASE 1"/>
    <property type="match status" value="1"/>
</dbReference>
<comment type="caution">
    <text evidence="1">The sequence shown here is derived from an EMBL/GenBank/DDBJ whole genome shotgun (WGS) entry which is preliminary data.</text>
</comment>
<dbReference type="GO" id="GO:0016811">
    <property type="term" value="F:hydrolase activity, acting on carbon-nitrogen (but not peptide) bonds, in linear amides"/>
    <property type="evidence" value="ECO:0007669"/>
    <property type="project" value="TreeGrafter"/>
</dbReference>
<dbReference type="Pfam" id="PF02585">
    <property type="entry name" value="PIG-L"/>
    <property type="match status" value="1"/>
</dbReference>
<evidence type="ECO:0000313" key="2">
    <source>
        <dbReference type="Proteomes" id="UP000176576"/>
    </source>
</evidence>
<reference evidence="1 2" key="1">
    <citation type="journal article" date="2016" name="Nat. Commun.">
        <title>Thousands of microbial genomes shed light on interconnected biogeochemical processes in an aquifer system.</title>
        <authorList>
            <person name="Anantharaman K."/>
            <person name="Brown C.T."/>
            <person name="Hug L.A."/>
            <person name="Sharon I."/>
            <person name="Castelle C.J."/>
            <person name="Probst A.J."/>
            <person name="Thomas B.C."/>
            <person name="Singh A."/>
            <person name="Wilkins M.J."/>
            <person name="Karaoz U."/>
            <person name="Brodie E.L."/>
            <person name="Williams K.H."/>
            <person name="Hubbard S.S."/>
            <person name="Banfield J.F."/>
        </authorList>
    </citation>
    <scope>NUCLEOTIDE SEQUENCE [LARGE SCALE GENOMIC DNA]</scope>
</reference>
<gene>
    <name evidence="1" type="ORF">A3J54_01270</name>
</gene>
<protein>
    <recommendedName>
        <fullName evidence="3">GlcNAc-PI de-N-acetylase</fullName>
    </recommendedName>
</protein>
<dbReference type="AlphaFoldDB" id="A0A1G2GBE0"/>
<dbReference type="InterPro" id="IPR024078">
    <property type="entry name" value="LmbE-like_dom_sf"/>
</dbReference>
<dbReference type="STRING" id="1802117.A3J54_01270"/>